<feature type="domain" description="RmlD-like substrate binding" evidence="3">
    <location>
        <begin position="3"/>
        <end position="289"/>
    </location>
</feature>
<keyword evidence="2 4" id="KW-0560">Oxidoreductase</keyword>
<dbReference type="GO" id="GO:0019305">
    <property type="term" value="P:dTDP-rhamnose biosynthetic process"/>
    <property type="evidence" value="ECO:0007669"/>
    <property type="project" value="TreeGrafter"/>
</dbReference>
<dbReference type="GO" id="GO:0005829">
    <property type="term" value="C:cytosol"/>
    <property type="evidence" value="ECO:0007669"/>
    <property type="project" value="TreeGrafter"/>
</dbReference>
<reference evidence="4" key="1">
    <citation type="submission" date="2020-10" db="EMBL/GenBank/DDBJ databases">
        <authorList>
            <person name="Gilroy R."/>
        </authorList>
    </citation>
    <scope>NUCLEOTIDE SEQUENCE</scope>
    <source>
        <strain evidence="4">ChiSjej5B23-6657</strain>
    </source>
</reference>
<dbReference type="Gene3D" id="3.90.25.10">
    <property type="entry name" value="UDP-galactose 4-epimerase, domain 1"/>
    <property type="match status" value="1"/>
</dbReference>
<sequence length="295" mass="33214">MKKILVTGCNGQLGRAIQKEYGDSVEFILTDVVEGEGIFSLDITNEKEVLDFVRREQPDVIINCAAHTNVDACEKQWDLAYKINALGPRNLSIAATETDAKLVHVSTDYVFSGDGTRPYTEFDGPNPVSAYGKTKLEGEKFVQQFAKKFFILRTAWLYGDGKNFVKTMLRLAKTHDEVTVVEDQLGSPTSASELAKMIHFLEPTENYGLFHATCEGDTNWADFTEVIFEKMGLSTKVRHVSSEEYAQMNPGTAHRPAYSILENYMLKLTAPEFSMAHWEDAIGEYLKDIRLEDIQ</sequence>
<evidence type="ECO:0000256" key="2">
    <source>
        <dbReference type="RuleBase" id="RU364082"/>
    </source>
</evidence>
<dbReference type="Gene3D" id="3.40.50.720">
    <property type="entry name" value="NAD(P)-binding Rossmann-like Domain"/>
    <property type="match status" value="1"/>
</dbReference>
<dbReference type="EMBL" id="DVHM01000036">
    <property type="protein sequence ID" value="HIR70083.1"/>
    <property type="molecule type" value="Genomic_DNA"/>
</dbReference>
<evidence type="ECO:0000259" key="3">
    <source>
        <dbReference type="Pfam" id="PF04321"/>
    </source>
</evidence>
<dbReference type="InterPro" id="IPR036291">
    <property type="entry name" value="NAD(P)-bd_dom_sf"/>
</dbReference>
<proteinExistence type="inferred from homology"/>
<dbReference type="GO" id="GO:0008831">
    <property type="term" value="F:dTDP-4-dehydrorhamnose reductase activity"/>
    <property type="evidence" value="ECO:0007669"/>
    <property type="project" value="UniProtKB-EC"/>
</dbReference>
<dbReference type="InterPro" id="IPR005913">
    <property type="entry name" value="dTDP_dehydrorham_reduct"/>
</dbReference>
<evidence type="ECO:0000313" key="5">
    <source>
        <dbReference type="Proteomes" id="UP000823912"/>
    </source>
</evidence>
<name>A0A9D1JA90_9FIRM</name>
<reference evidence="4" key="2">
    <citation type="journal article" date="2021" name="PeerJ">
        <title>Extensive microbial diversity within the chicken gut microbiome revealed by metagenomics and culture.</title>
        <authorList>
            <person name="Gilroy R."/>
            <person name="Ravi A."/>
            <person name="Getino M."/>
            <person name="Pursley I."/>
            <person name="Horton D.L."/>
            <person name="Alikhan N.F."/>
            <person name="Baker D."/>
            <person name="Gharbi K."/>
            <person name="Hall N."/>
            <person name="Watson M."/>
            <person name="Adriaenssens E.M."/>
            <person name="Foster-Nyarko E."/>
            <person name="Jarju S."/>
            <person name="Secka A."/>
            <person name="Antonio M."/>
            <person name="Oren A."/>
            <person name="Chaudhuri R.R."/>
            <person name="La Ragione R."/>
            <person name="Hildebrand F."/>
            <person name="Pallen M.J."/>
        </authorList>
    </citation>
    <scope>NUCLEOTIDE SEQUENCE</scope>
    <source>
        <strain evidence="4">ChiSjej5B23-6657</strain>
    </source>
</reference>
<dbReference type="NCBIfam" id="TIGR01214">
    <property type="entry name" value="rmlD"/>
    <property type="match status" value="1"/>
</dbReference>
<dbReference type="Pfam" id="PF04321">
    <property type="entry name" value="RmlD_sub_bind"/>
    <property type="match status" value="1"/>
</dbReference>
<dbReference type="SUPFAM" id="SSF51735">
    <property type="entry name" value="NAD(P)-binding Rossmann-fold domains"/>
    <property type="match status" value="1"/>
</dbReference>
<comment type="pathway">
    <text evidence="2">Carbohydrate biosynthesis; dTDP-L-rhamnose biosynthesis.</text>
</comment>
<organism evidence="4 5">
    <name type="scientific">Candidatus Pullilachnospira gallistercoris</name>
    <dbReference type="NCBI Taxonomy" id="2840911"/>
    <lineage>
        <taxon>Bacteria</taxon>
        <taxon>Bacillati</taxon>
        <taxon>Bacillota</taxon>
        <taxon>Clostridia</taxon>
        <taxon>Lachnospirales</taxon>
        <taxon>Lachnospiraceae</taxon>
        <taxon>Lachnospiraceae incertae sedis</taxon>
        <taxon>Candidatus Pullilachnospira</taxon>
    </lineage>
</organism>
<dbReference type="PANTHER" id="PTHR10491:SF4">
    <property type="entry name" value="METHIONINE ADENOSYLTRANSFERASE 2 SUBUNIT BETA"/>
    <property type="match status" value="1"/>
</dbReference>
<dbReference type="Proteomes" id="UP000823912">
    <property type="component" value="Unassembled WGS sequence"/>
</dbReference>
<evidence type="ECO:0000256" key="1">
    <source>
        <dbReference type="ARBA" id="ARBA00010944"/>
    </source>
</evidence>
<comment type="function">
    <text evidence="2">Catalyzes the reduction of dTDP-6-deoxy-L-lyxo-4-hexulose to yield dTDP-L-rhamnose.</text>
</comment>
<keyword evidence="2" id="KW-0521">NADP</keyword>
<dbReference type="FunFam" id="3.40.50.720:FF:000159">
    <property type="entry name" value="dTDP-4-dehydrorhamnose reductase"/>
    <property type="match status" value="1"/>
</dbReference>
<dbReference type="AlphaFoldDB" id="A0A9D1JA90"/>
<gene>
    <name evidence="4" type="primary">rfbD</name>
    <name evidence="4" type="ORF">IAA55_02240</name>
</gene>
<comment type="caution">
    <text evidence="4">The sequence shown here is derived from an EMBL/GenBank/DDBJ whole genome shotgun (WGS) entry which is preliminary data.</text>
</comment>
<comment type="similarity">
    <text evidence="1 2">Belongs to the dTDP-4-dehydrorhamnose reductase family.</text>
</comment>
<protein>
    <recommendedName>
        <fullName evidence="2">dTDP-4-dehydrorhamnose reductase</fullName>
        <ecNumber evidence="2">1.1.1.133</ecNumber>
    </recommendedName>
</protein>
<dbReference type="EC" id="1.1.1.133" evidence="2"/>
<evidence type="ECO:0000313" key="4">
    <source>
        <dbReference type="EMBL" id="HIR70083.1"/>
    </source>
</evidence>
<accession>A0A9D1JA90</accession>
<dbReference type="CDD" id="cd05254">
    <property type="entry name" value="dTDP_HR_like_SDR_e"/>
    <property type="match status" value="1"/>
</dbReference>
<dbReference type="PANTHER" id="PTHR10491">
    <property type="entry name" value="DTDP-4-DEHYDRORHAMNOSE REDUCTASE"/>
    <property type="match status" value="1"/>
</dbReference>
<dbReference type="InterPro" id="IPR029903">
    <property type="entry name" value="RmlD-like-bd"/>
</dbReference>